<feature type="binding site" evidence="5">
    <location>
        <position position="31"/>
    </location>
    <ligand>
        <name>Fe cation</name>
        <dbReference type="ChEBI" id="CHEBI:24875"/>
        <note>catalytic</note>
    </ligand>
</feature>
<evidence type="ECO:0000256" key="1">
    <source>
        <dbReference type="ARBA" id="ARBA00006787"/>
    </source>
</evidence>
<evidence type="ECO:0000313" key="6">
    <source>
        <dbReference type="EMBL" id="KAF5456484.1"/>
    </source>
</evidence>
<proteinExistence type="inferred from homology"/>
<dbReference type="Proteomes" id="UP000619265">
    <property type="component" value="Unassembled WGS sequence"/>
</dbReference>
<dbReference type="AlphaFoldDB" id="A0A833U8W6"/>
<dbReference type="GO" id="GO:0016702">
    <property type="term" value="F:oxidoreductase activity, acting on single donors with incorporation of molecular oxygen, incorporation of two atoms of oxygen"/>
    <property type="evidence" value="ECO:0007669"/>
    <property type="project" value="InterPro"/>
</dbReference>
<name>A0A833U8W6_JUGRE</name>
<protein>
    <recommendedName>
        <fullName evidence="8">Carotenoid 9,10(9',10')-cleavage dioxygenase 1-like</fullName>
    </recommendedName>
</protein>
<reference evidence="6" key="1">
    <citation type="submission" date="2015-10" db="EMBL/GenBank/DDBJ databases">
        <authorList>
            <person name="Martinez-Garcia P.J."/>
            <person name="Crepeau M.W."/>
            <person name="Puiu D."/>
            <person name="Gonzalez-Ibeas D."/>
            <person name="Whalen J."/>
            <person name="Stevens K."/>
            <person name="Paul R."/>
            <person name="Butterfield T."/>
            <person name="Britton M."/>
            <person name="Reagan R."/>
            <person name="Chakraborty S."/>
            <person name="Walawage S.L."/>
            <person name="Vasquez-Gross H.A."/>
            <person name="Cardeno C."/>
            <person name="Famula R."/>
            <person name="Pratt K."/>
            <person name="Kuruganti S."/>
            <person name="Aradhya M.K."/>
            <person name="Leslie C.A."/>
            <person name="Dandekar A.M."/>
            <person name="Salzberg S.L."/>
            <person name="Wegrzyn J.L."/>
            <person name="Langley C.H."/>
            <person name="Neale D.B."/>
        </authorList>
    </citation>
    <scope>NUCLEOTIDE SEQUENCE</scope>
    <source>
        <tissue evidence="6">Leaves</tissue>
    </source>
</reference>
<comment type="cofactor">
    <cofactor evidence="5">
        <name>Fe(2+)</name>
        <dbReference type="ChEBI" id="CHEBI:29033"/>
    </cofactor>
    <text evidence="5">Binds 1 Fe(2+) ion per subunit.</text>
</comment>
<feature type="binding site" evidence="5">
    <location>
        <position position="319"/>
    </location>
    <ligand>
        <name>Fe cation</name>
        <dbReference type="ChEBI" id="CHEBI:24875"/>
        <note>catalytic</note>
    </ligand>
</feature>
<evidence type="ECO:0000256" key="2">
    <source>
        <dbReference type="ARBA" id="ARBA00022723"/>
    </source>
</evidence>
<organism evidence="6 7">
    <name type="scientific">Juglans regia</name>
    <name type="common">English walnut</name>
    <dbReference type="NCBI Taxonomy" id="51240"/>
    <lineage>
        <taxon>Eukaryota</taxon>
        <taxon>Viridiplantae</taxon>
        <taxon>Streptophyta</taxon>
        <taxon>Embryophyta</taxon>
        <taxon>Tracheophyta</taxon>
        <taxon>Spermatophyta</taxon>
        <taxon>Magnoliopsida</taxon>
        <taxon>eudicotyledons</taxon>
        <taxon>Gunneridae</taxon>
        <taxon>Pentapetalae</taxon>
        <taxon>rosids</taxon>
        <taxon>fabids</taxon>
        <taxon>Fagales</taxon>
        <taxon>Juglandaceae</taxon>
        <taxon>Juglans</taxon>
    </lineage>
</organism>
<evidence type="ECO:0000256" key="3">
    <source>
        <dbReference type="ARBA" id="ARBA00022964"/>
    </source>
</evidence>
<dbReference type="GO" id="GO:0046872">
    <property type="term" value="F:metal ion binding"/>
    <property type="evidence" value="ECO:0007669"/>
    <property type="project" value="UniProtKB-KW"/>
</dbReference>
<dbReference type="PANTHER" id="PTHR10543">
    <property type="entry name" value="BETA-CAROTENE DIOXYGENASE"/>
    <property type="match status" value="1"/>
</dbReference>
<dbReference type="PANTHER" id="PTHR10543:SF142">
    <property type="entry name" value="OS06G0162550 PROTEIN"/>
    <property type="match status" value="1"/>
</dbReference>
<keyword evidence="3" id="KW-0560">Oxidoreductase</keyword>
<sequence length="327" mass="37342">METTIYQPPKADGDRLVHEVDPGLNRSTIIHELGVTQRYIVIMDFPLTIDLKRVVRGGPLIKYNKEEYARIGIMPRYGTNSDSIKWFDVEPNSTFHILNSFEDGDEVVLWACRALDSIIPGPDMGLNKFEWFSRRFKPINSVDHDLDGTINSTSAEDGLLFTRCYEWRLHMQTGEVRERNLTGTEFSMDFPIINGNFTRVKNRYGYTQVVDSIASSTSGMMKFGGLAKLHFEEPERKVQTDDQELIKAEYHMFEDNTFCSGAAFVPKEGGFEEDDGWIITFVHNEDTNISKVYIIDAKKFSCEPVAKITLPCRVPYGFHGDFMPISS</sequence>
<reference evidence="6" key="2">
    <citation type="submission" date="2020-03" db="EMBL/GenBank/DDBJ databases">
        <title>Walnut 2.0.</title>
        <authorList>
            <person name="Marrano A."/>
            <person name="Britton M."/>
            <person name="Zimin A.V."/>
            <person name="Zaini P.A."/>
            <person name="Workman R."/>
            <person name="Puiu D."/>
            <person name="Bianco L."/>
            <person name="Allen B.J."/>
            <person name="Troggio M."/>
            <person name="Leslie C.A."/>
            <person name="Timp W."/>
            <person name="Dendekar A."/>
            <person name="Salzberg S.L."/>
            <person name="Neale D.B."/>
        </authorList>
    </citation>
    <scope>NUCLEOTIDE SEQUENCE</scope>
    <source>
        <tissue evidence="6">Leaves</tissue>
    </source>
</reference>
<accession>A0A833U8W6</accession>
<keyword evidence="3" id="KW-0223">Dioxygenase</keyword>
<dbReference type="Gramene" id="Jr11_26910_p1">
    <property type="protein sequence ID" value="cds.Jr11_26910_p1"/>
    <property type="gene ID" value="Jr11_26910"/>
</dbReference>
<keyword evidence="4 5" id="KW-0408">Iron</keyword>
<feature type="binding site" evidence="5">
    <location>
        <position position="96"/>
    </location>
    <ligand>
        <name>Fe cation</name>
        <dbReference type="ChEBI" id="CHEBI:24875"/>
        <note>catalytic</note>
    </ligand>
</feature>
<dbReference type="EMBL" id="LIHL02000011">
    <property type="protein sequence ID" value="KAF5456484.1"/>
    <property type="molecule type" value="Genomic_DNA"/>
</dbReference>
<evidence type="ECO:0008006" key="8">
    <source>
        <dbReference type="Google" id="ProtNLM"/>
    </source>
</evidence>
<gene>
    <name evidence="6" type="ORF">F2P56_025964</name>
</gene>
<comment type="caution">
    <text evidence="6">The sequence shown here is derived from an EMBL/GenBank/DDBJ whole genome shotgun (WGS) entry which is preliminary data.</text>
</comment>
<evidence type="ECO:0000256" key="5">
    <source>
        <dbReference type="PIRSR" id="PIRSR604294-1"/>
    </source>
</evidence>
<evidence type="ECO:0000256" key="4">
    <source>
        <dbReference type="ARBA" id="ARBA00023004"/>
    </source>
</evidence>
<evidence type="ECO:0000313" key="7">
    <source>
        <dbReference type="Proteomes" id="UP000619265"/>
    </source>
</evidence>
<dbReference type="Pfam" id="PF03055">
    <property type="entry name" value="RPE65"/>
    <property type="match status" value="1"/>
</dbReference>
<keyword evidence="2 5" id="KW-0479">Metal-binding</keyword>
<dbReference type="InterPro" id="IPR004294">
    <property type="entry name" value="Carotenoid_Oase"/>
</dbReference>
<comment type="similarity">
    <text evidence="1">Belongs to the carotenoid oxygenase family.</text>
</comment>